<dbReference type="SUPFAM" id="SSF51735">
    <property type="entry name" value="NAD(P)-binding Rossmann-fold domains"/>
    <property type="match status" value="1"/>
</dbReference>
<dbReference type="GeneID" id="30038046"/>
<dbReference type="Gene3D" id="3.40.50.720">
    <property type="entry name" value="NAD(P)-binding Rossmann-like Domain"/>
    <property type="match status" value="1"/>
</dbReference>
<dbReference type="Proteomes" id="UP000189580">
    <property type="component" value="Chromosome a"/>
</dbReference>
<sequence>MFEHNIDTIIHLAAESHVDHSFGNPYQFTLTNALGTQVILEAAKKFKVTRLLHMSTDEVYGEVSSTEKDLLESSILMPTNPYAASKASGDLLVSAYVKSFNLPAVTIRCNNVYGPHQFPEKIIPKFICLLNRGEKCFLHGDGTNTRRYLYAADAVSAIDTVLHKGEVGHIYNAGSNDELSNLDILKFILKVFGVDSTDDKVLGKYTEFTEDRPFNDSRYAIDSEKLQKLGWTYKTSFEDGLKVTTSWYSKYGEIWWGDVTNILKAFPDTLKTDLDKFMNRQ</sequence>
<dbReference type="Gene3D" id="3.90.25.10">
    <property type="entry name" value="UDP-galactose 4-epimerase, domain 1"/>
    <property type="match status" value="1"/>
</dbReference>
<dbReference type="AlphaFoldDB" id="A0A167DAS1"/>
<organism evidence="2 3">
    <name type="scientific">Sugiyamaella lignohabitans</name>
    <dbReference type="NCBI Taxonomy" id="796027"/>
    <lineage>
        <taxon>Eukaryota</taxon>
        <taxon>Fungi</taxon>
        <taxon>Dikarya</taxon>
        <taxon>Ascomycota</taxon>
        <taxon>Saccharomycotina</taxon>
        <taxon>Dipodascomycetes</taxon>
        <taxon>Dipodascales</taxon>
        <taxon>Trichomonascaceae</taxon>
        <taxon>Sugiyamaella</taxon>
    </lineage>
</organism>
<dbReference type="EMBL" id="CP014501">
    <property type="protein sequence ID" value="ANB12690.1"/>
    <property type="molecule type" value="Genomic_DNA"/>
</dbReference>
<evidence type="ECO:0000313" key="2">
    <source>
        <dbReference type="EMBL" id="ANB12690.1"/>
    </source>
</evidence>
<dbReference type="Pfam" id="PF16363">
    <property type="entry name" value="GDP_Man_Dehyd"/>
    <property type="match status" value="1"/>
</dbReference>
<name>A0A167DAS1_9ASCO</name>
<dbReference type="InterPro" id="IPR036291">
    <property type="entry name" value="NAD(P)-bd_dom_sf"/>
</dbReference>
<dbReference type="PANTHER" id="PTHR43000">
    <property type="entry name" value="DTDP-D-GLUCOSE 4,6-DEHYDRATASE-RELATED"/>
    <property type="match status" value="1"/>
</dbReference>
<reference evidence="2 3" key="1">
    <citation type="submission" date="2016-02" db="EMBL/GenBank/DDBJ databases">
        <title>Complete genome sequence and transcriptome regulation of the pentose utilising yeast Sugiyamaella lignohabitans.</title>
        <authorList>
            <person name="Bellasio M."/>
            <person name="Peymann A."/>
            <person name="Valli M."/>
            <person name="Sipitzky M."/>
            <person name="Graf A."/>
            <person name="Sauer M."/>
            <person name="Marx H."/>
            <person name="Mattanovich D."/>
        </authorList>
    </citation>
    <scope>NUCLEOTIDE SEQUENCE [LARGE SCALE GENOMIC DNA]</scope>
    <source>
        <strain evidence="2 3">CBS 10342</strain>
    </source>
</reference>
<evidence type="ECO:0000313" key="3">
    <source>
        <dbReference type="Proteomes" id="UP000189580"/>
    </source>
</evidence>
<keyword evidence="3" id="KW-1185">Reference proteome</keyword>
<dbReference type="InterPro" id="IPR016040">
    <property type="entry name" value="NAD(P)-bd_dom"/>
</dbReference>
<proteinExistence type="predicted"/>
<protein>
    <recommendedName>
        <fullName evidence="1">NAD(P)-binding domain-containing protein</fullName>
    </recommendedName>
</protein>
<dbReference type="KEGG" id="slb:AWJ20_957"/>
<gene>
    <name evidence="2" type="ORF">AWJ20_957</name>
</gene>
<dbReference type="RefSeq" id="XP_018735167.1">
    <property type="nucleotide sequence ID" value="XM_018882927.1"/>
</dbReference>
<feature type="domain" description="NAD(P)-binding" evidence="1">
    <location>
        <begin position="3"/>
        <end position="242"/>
    </location>
</feature>
<dbReference type="OrthoDB" id="331544at2759"/>
<accession>A0A167DAS1</accession>
<evidence type="ECO:0000259" key="1">
    <source>
        <dbReference type="Pfam" id="PF16363"/>
    </source>
</evidence>